<evidence type="ECO:0000313" key="2">
    <source>
        <dbReference type="EMBL" id="GAD26364.1"/>
    </source>
</evidence>
<sequence length="350" mass="39238">MTGLSLASSGLARAGYVHGLFPFGAGRMVTDGAARSGRRTPEPHVWPAAPLQFMRGDGWRGAAMGHQLDAAERFARGERVFLHELIPLWAPEELEAFVIIARMVQRFGGFEANRNDACRRILKNRGIVEGQPLPPEAVWPNEQLSRALNYDWGLGAKWDQVDKKVREVLVQPNIQTGFVDTKSDYGDIRECHHRMWARRRIGMPRPDVVDENGLFLKRLKVFGSESRQTWCAVDIEVCARDINSGNEPSPSLSTAVNRQKISRLVSENPEAVPRDQPQTDTSSALAGSQKTKRGYDDDRWLKKMKAGLESGEYPNLWQAASACALGAGGSEEEQVREKRLVRKFKAKYRE</sequence>
<feature type="compositionally biased region" description="Polar residues" evidence="1">
    <location>
        <begin position="276"/>
        <end position="289"/>
    </location>
</feature>
<evidence type="ECO:0000256" key="1">
    <source>
        <dbReference type="SAM" id="MobiDB-lite"/>
    </source>
</evidence>
<keyword evidence="3" id="KW-1185">Reference proteome</keyword>
<feature type="region of interest" description="Disordered" evidence="1">
    <location>
        <begin position="267"/>
        <end position="299"/>
    </location>
</feature>
<protein>
    <submittedName>
        <fullName evidence="2">Uncharacterized protein</fullName>
    </submittedName>
</protein>
<dbReference type="EMBL" id="BASM01000016">
    <property type="protein sequence ID" value="GAD26364.1"/>
    <property type="molecule type" value="Genomic_DNA"/>
</dbReference>
<name>A0ABQ0IVY6_GLUTH</name>
<accession>A0ABQ0IVY6</accession>
<gene>
    <name evidence="2" type="ORF">NBRC3257_1363</name>
</gene>
<evidence type="ECO:0000313" key="3">
    <source>
        <dbReference type="Proteomes" id="UP000018209"/>
    </source>
</evidence>
<proteinExistence type="predicted"/>
<comment type="caution">
    <text evidence="2">The sequence shown here is derived from an EMBL/GenBank/DDBJ whole genome shotgun (WGS) entry which is preliminary data.</text>
</comment>
<organism evidence="2 3">
    <name type="scientific">Gluconobacter thailandicus NBRC 3257</name>
    <dbReference type="NCBI Taxonomy" id="1381097"/>
    <lineage>
        <taxon>Bacteria</taxon>
        <taxon>Pseudomonadati</taxon>
        <taxon>Pseudomonadota</taxon>
        <taxon>Alphaproteobacteria</taxon>
        <taxon>Acetobacterales</taxon>
        <taxon>Acetobacteraceae</taxon>
        <taxon>Gluconobacter</taxon>
    </lineage>
</organism>
<reference evidence="2 3" key="1">
    <citation type="submission" date="2013-08" db="EMBL/GenBank/DDBJ databases">
        <title>Gluconobacter thailandicus NBRC 3257 whole genome sequence.</title>
        <authorList>
            <person name="Matsutani M."/>
            <person name="Yakushi T."/>
            <person name="Matsushita K."/>
        </authorList>
    </citation>
    <scope>NUCLEOTIDE SEQUENCE [LARGE SCALE GENOMIC DNA]</scope>
    <source>
        <strain evidence="2 3">NBRC 3257</strain>
    </source>
</reference>
<dbReference type="RefSeq" id="WP_007282964.1">
    <property type="nucleotide sequence ID" value="NZ_BASM01000016.1"/>
</dbReference>
<dbReference type="Proteomes" id="UP000018209">
    <property type="component" value="Unassembled WGS sequence"/>
</dbReference>